<dbReference type="EMBL" id="LJGW01000252">
    <property type="protein sequence ID" value="OEV11045.1"/>
    <property type="molecule type" value="Genomic_DNA"/>
</dbReference>
<accession>A0A1E7L4C9</accession>
<evidence type="ECO:0000313" key="1">
    <source>
        <dbReference type="EMBL" id="OEV11045.1"/>
    </source>
</evidence>
<protein>
    <submittedName>
        <fullName evidence="1">Uncharacterized protein</fullName>
    </submittedName>
</protein>
<comment type="caution">
    <text evidence="1">The sequence shown here is derived from an EMBL/GenBank/DDBJ whole genome shotgun (WGS) entry which is preliminary data.</text>
</comment>
<dbReference type="Proteomes" id="UP000176005">
    <property type="component" value="Unassembled WGS sequence"/>
</dbReference>
<sequence length="212" mass="22748">MTTDTLVQTTTHIGAEHQALTAEERDTTAKERQGTVRRMAESLVDASRLVINAMTMVATTMGLRDLGIDAQMAKDADGRDYSVLPAAGDPIEVLHDAIYCLQIASSHLGKAYVPTRKYPSLATARRPEHMKMVLAGLRDALTSLRDELLALDLENSADTDPCIASLAELEARTCRAVPAPADGPTREDVVAAILSRPDIARAAAGALQRARC</sequence>
<dbReference type="AlphaFoldDB" id="A0A1E7L4C9"/>
<evidence type="ECO:0000313" key="2">
    <source>
        <dbReference type="Proteomes" id="UP000176005"/>
    </source>
</evidence>
<organism evidence="1 2">
    <name type="scientific">Streptomyces nanshensis</name>
    <dbReference type="NCBI Taxonomy" id="518642"/>
    <lineage>
        <taxon>Bacteria</taxon>
        <taxon>Bacillati</taxon>
        <taxon>Actinomycetota</taxon>
        <taxon>Actinomycetes</taxon>
        <taxon>Kitasatosporales</taxon>
        <taxon>Streptomycetaceae</taxon>
        <taxon>Streptomyces</taxon>
    </lineage>
</organism>
<proteinExistence type="predicted"/>
<name>A0A1E7L4C9_9ACTN</name>
<gene>
    <name evidence="1" type="ORF">AN218_14720</name>
</gene>
<keyword evidence="2" id="KW-1185">Reference proteome</keyword>
<reference evidence="1 2" key="1">
    <citation type="journal article" date="2016" name="Front. Microbiol.">
        <title>Comparative Genomics Analysis of Streptomyces Species Reveals Their Adaptation to the Marine Environment and Their Diversity at the Genomic Level.</title>
        <authorList>
            <person name="Tian X."/>
            <person name="Zhang Z."/>
            <person name="Yang T."/>
            <person name="Chen M."/>
            <person name="Li J."/>
            <person name="Chen F."/>
            <person name="Yang J."/>
            <person name="Li W."/>
            <person name="Zhang B."/>
            <person name="Zhang Z."/>
            <person name="Wu J."/>
            <person name="Zhang C."/>
            <person name="Long L."/>
            <person name="Xiao J."/>
        </authorList>
    </citation>
    <scope>NUCLEOTIDE SEQUENCE [LARGE SCALE GENOMIC DNA]</scope>
    <source>
        <strain evidence="1 2">SCSIO 10429</strain>
    </source>
</reference>